<dbReference type="EMBL" id="PEBQ01000057">
    <property type="protein sequence ID" value="PHY94850.1"/>
    <property type="molecule type" value="Genomic_DNA"/>
</dbReference>
<organism evidence="1 2">
    <name type="scientific">Acetobacter pomorum</name>
    <dbReference type="NCBI Taxonomy" id="65959"/>
    <lineage>
        <taxon>Bacteria</taxon>
        <taxon>Pseudomonadati</taxon>
        <taxon>Pseudomonadota</taxon>
        <taxon>Alphaproteobacteria</taxon>
        <taxon>Acetobacterales</taxon>
        <taxon>Acetobacteraceae</taxon>
        <taxon>Acetobacter</taxon>
    </lineage>
</organism>
<name>A0A2G4RED0_9PROT</name>
<protein>
    <submittedName>
        <fullName evidence="1">Uncharacterized protein</fullName>
    </submittedName>
</protein>
<dbReference type="Proteomes" id="UP000228751">
    <property type="component" value="Unassembled WGS sequence"/>
</dbReference>
<comment type="caution">
    <text evidence="1">The sequence shown here is derived from an EMBL/GenBank/DDBJ whole genome shotgun (WGS) entry which is preliminary data.</text>
</comment>
<accession>A0A2G4RED0</accession>
<keyword evidence="2" id="KW-1185">Reference proteome</keyword>
<sequence length="226" mass="24454">HSVITADGMLTESYLDTGNRSAFQQKGKVVRIGGTVKTWANNAGAPLEVARAFVEPLFHALEGRENSVLGCRLPEETVETTSNPDLHLVTETGATIRPMRQNGQKYSFMLPPGTQSVRIVSRASRPADVIGPFVDDRRYMGVAVADVRLLCATQPYNITAHLQAEKPEGWHASKATDYAWTNGNAVLPLGAHLPAGTMGILSMNIRAAGPYLVNDQQKKEMAARSA</sequence>
<dbReference type="AlphaFoldDB" id="A0A2G4RED0"/>
<proteinExistence type="predicted"/>
<evidence type="ECO:0000313" key="2">
    <source>
        <dbReference type="Proteomes" id="UP000228751"/>
    </source>
</evidence>
<reference evidence="1 2" key="1">
    <citation type="submission" date="2017-10" db="EMBL/GenBank/DDBJ databases">
        <title>Genomic analysis of the genus Acetobacter.</title>
        <authorList>
            <person name="Kim K.H."/>
            <person name="Chun B.H."/>
            <person name="Son A.R."/>
            <person name="Jeon C.O."/>
        </authorList>
    </citation>
    <scope>NUCLEOTIDE SEQUENCE [LARGE SCALE GENOMIC DNA]</scope>
    <source>
        <strain evidence="1 2">LHT 2458</strain>
    </source>
</reference>
<feature type="non-terminal residue" evidence="1">
    <location>
        <position position="1"/>
    </location>
</feature>
<gene>
    <name evidence="1" type="ORF">CSR02_03780</name>
</gene>
<evidence type="ECO:0000313" key="1">
    <source>
        <dbReference type="EMBL" id="PHY94850.1"/>
    </source>
</evidence>